<evidence type="ECO:0000256" key="3">
    <source>
        <dbReference type="ARBA" id="ARBA00023125"/>
    </source>
</evidence>
<dbReference type="SUPFAM" id="SSF53850">
    <property type="entry name" value="Periplasmic binding protein-like II"/>
    <property type="match status" value="1"/>
</dbReference>
<evidence type="ECO:0000256" key="4">
    <source>
        <dbReference type="ARBA" id="ARBA00023163"/>
    </source>
</evidence>
<name>A0A0P1FUU3_9RHOB</name>
<evidence type="ECO:0000256" key="1">
    <source>
        <dbReference type="ARBA" id="ARBA00009437"/>
    </source>
</evidence>
<dbReference type="PANTHER" id="PTHR30579:SF3">
    <property type="entry name" value="TRANSCRIPTIONAL REGULATORY PROTEIN"/>
    <property type="match status" value="1"/>
</dbReference>
<reference evidence="7 9" key="2">
    <citation type="submission" date="2015-09" db="EMBL/GenBank/DDBJ databases">
        <authorList>
            <consortium name="Swine Surveillance"/>
        </authorList>
    </citation>
    <scope>NUCLEOTIDE SEQUENCE [LARGE SCALE GENOMIC DNA]</scope>
    <source>
        <strain evidence="7 9">5120</strain>
    </source>
</reference>
<dbReference type="SUPFAM" id="SSF46785">
    <property type="entry name" value="Winged helix' DNA-binding domain"/>
    <property type="match status" value="1"/>
</dbReference>
<dbReference type="RefSeq" id="WP_058243717.1">
    <property type="nucleotide sequence ID" value="NZ_CYSB01000025.1"/>
</dbReference>
<dbReference type="EMBL" id="CYSC01000032">
    <property type="protein sequence ID" value="CUH72523.1"/>
    <property type="molecule type" value="Genomic_DNA"/>
</dbReference>
<gene>
    <name evidence="6" type="ORF">TL5118_01556</name>
    <name evidence="7" type="ORF">TL5120_02324</name>
</gene>
<dbReference type="InterPro" id="IPR050176">
    <property type="entry name" value="LTTR"/>
</dbReference>
<sequence length="284" mass="31530">MPSNWENFRYVLTLLESSSLRRAAKTLRCEPTEVLVRVQAYEDSVGQPLFDRIGDLMELTPSGRRIVSAAREVMSSMEKVGQGAAQKSASGVAPIAISTLDCINQYLLVDCMARIPEGTPLPVVSFMHAQEVQQLDHLGTELVVRPGHGMADELDSEVAGYFDFAVYERADARNSWLGLSGVLERAPAAQWYRDHVPVNEITLSSDSFVTLAMMVQAGVGRAVLPSYVGDQFAWLKRYDIELTGKMIPLHIGNHPDLSGIRRLKQLKRQVLTSLRHSERLSSHP</sequence>
<dbReference type="InterPro" id="IPR000847">
    <property type="entry name" value="LysR_HTH_N"/>
</dbReference>
<keyword evidence="2" id="KW-0805">Transcription regulation</keyword>
<evidence type="ECO:0000313" key="6">
    <source>
        <dbReference type="EMBL" id="CUH65983.1"/>
    </source>
</evidence>
<evidence type="ECO:0000313" key="9">
    <source>
        <dbReference type="Proteomes" id="UP000051887"/>
    </source>
</evidence>
<dbReference type="GO" id="GO:0003677">
    <property type="term" value="F:DNA binding"/>
    <property type="evidence" value="ECO:0007669"/>
    <property type="project" value="UniProtKB-KW"/>
</dbReference>
<keyword evidence="8" id="KW-1185">Reference proteome</keyword>
<dbReference type="AlphaFoldDB" id="A0A0P1FUU3"/>
<keyword evidence="3 7" id="KW-0238">DNA-binding</keyword>
<dbReference type="Pfam" id="PF00126">
    <property type="entry name" value="HTH_1"/>
    <property type="match status" value="1"/>
</dbReference>
<reference evidence="6 8" key="1">
    <citation type="submission" date="2015-09" db="EMBL/GenBank/DDBJ databases">
        <authorList>
            <person name="Rodrigo-Torres L."/>
            <person name="Arahal D.R."/>
        </authorList>
    </citation>
    <scope>NUCLEOTIDE SEQUENCE [LARGE SCALE GENOMIC DNA]</scope>
    <source>
        <strain evidence="6 8">CECT 5118</strain>
    </source>
</reference>
<dbReference type="InterPro" id="IPR036390">
    <property type="entry name" value="WH_DNA-bd_sf"/>
</dbReference>
<keyword evidence="4" id="KW-0804">Transcription</keyword>
<accession>A0A0P1FUU3</accession>
<protein>
    <submittedName>
        <fullName evidence="7">DNA-binding transcriptional regulator OxyR</fullName>
    </submittedName>
</protein>
<dbReference type="Proteomes" id="UP000051887">
    <property type="component" value="Unassembled WGS sequence"/>
</dbReference>
<comment type="similarity">
    <text evidence="1">Belongs to the LysR transcriptional regulatory family.</text>
</comment>
<dbReference type="Gene3D" id="1.10.10.10">
    <property type="entry name" value="Winged helix-like DNA-binding domain superfamily/Winged helix DNA-binding domain"/>
    <property type="match status" value="1"/>
</dbReference>
<dbReference type="PANTHER" id="PTHR30579">
    <property type="entry name" value="TRANSCRIPTIONAL REGULATOR"/>
    <property type="match status" value="1"/>
</dbReference>
<organism evidence="7 9">
    <name type="scientific">Thalassovita autumnalis</name>
    <dbReference type="NCBI Taxonomy" id="2072972"/>
    <lineage>
        <taxon>Bacteria</taxon>
        <taxon>Pseudomonadati</taxon>
        <taxon>Pseudomonadota</taxon>
        <taxon>Alphaproteobacteria</taxon>
        <taxon>Rhodobacterales</taxon>
        <taxon>Roseobacteraceae</taxon>
        <taxon>Thalassovita</taxon>
    </lineage>
</organism>
<dbReference type="InterPro" id="IPR036388">
    <property type="entry name" value="WH-like_DNA-bd_sf"/>
</dbReference>
<evidence type="ECO:0000313" key="8">
    <source>
        <dbReference type="Proteomes" id="UP000051086"/>
    </source>
</evidence>
<proteinExistence type="inferred from homology"/>
<dbReference type="EMBL" id="CYSB01000025">
    <property type="protein sequence ID" value="CUH65983.1"/>
    <property type="molecule type" value="Genomic_DNA"/>
</dbReference>
<dbReference type="PROSITE" id="PS50931">
    <property type="entry name" value="HTH_LYSR"/>
    <property type="match status" value="1"/>
</dbReference>
<dbReference type="GO" id="GO:0003700">
    <property type="term" value="F:DNA-binding transcription factor activity"/>
    <property type="evidence" value="ECO:0007669"/>
    <property type="project" value="InterPro"/>
</dbReference>
<evidence type="ECO:0000256" key="2">
    <source>
        <dbReference type="ARBA" id="ARBA00023015"/>
    </source>
</evidence>
<evidence type="ECO:0000313" key="7">
    <source>
        <dbReference type="EMBL" id="CUH72523.1"/>
    </source>
</evidence>
<feature type="domain" description="HTH lysR-type" evidence="5">
    <location>
        <begin position="1"/>
        <end position="60"/>
    </location>
</feature>
<evidence type="ECO:0000259" key="5">
    <source>
        <dbReference type="PROSITE" id="PS50931"/>
    </source>
</evidence>
<dbReference type="Proteomes" id="UP000051086">
    <property type="component" value="Unassembled WGS sequence"/>
</dbReference>